<gene>
    <name evidence="1" type="ORF">ROSINTL182_07099</name>
</gene>
<evidence type="ECO:0000313" key="2">
    <source>
        <dbReference type="Proteomes" id="UP000004828"/>
    </source>
</evidence>
<accession>C7GB15</accession>
<dbReference type="AlphaFoldDB" id="C7GB15"/>
<organism evidence="1 2">
    <name type="scientific">Roseburia intestinalis L1-82</name>
    <dbReference type="NCBI Taxonomy" id="536231"/>
    <lineage>
        <taxon>Bacteria</taxon>
        <taxon>Bacillati</taxon>
        <taxon>Bacillota</taxon>
        <taxon>Clostridia</taxon>
        <taxon>Lachnospirales</taxon>
        <taxon>Lachnospiraceae</taxon>
        <taxon>Roseburia</taxon>
    </lineage>
</organism>
<protein>
    <submittedName>
        <fullName evidence="1">Uncharacterized protein</fullName>
    </submittedName>
</protein>
<reference evidence="1 2" key="1">
    <citation type="submission" date="2009-08" db="EMBL/GenBank/DDBJ databases">
        <authorList>
            <person name="Weinstock G."/>
            <person name="Sodergren E."/>
            <person name="Clifton S."/>
            <person name="Fulton L."/>
            <person name="Fulton B."/>
            <person name="Courtney L."/>
            <person name="Fronick C."/>
            <person name="Harrison M."/>
            <person name="Strong C."/>
            <person name="Farmer C."/>
            <person name="Delahaunty K."/>
            <person name="Markovic C."/>
            <person name="Hall O."/>
            <person name="Minx P."/>
            <person name="Tomlinson C."/>
            <person name="Mitreva M."/>
            <person name="Nelson J."/>
            <person name="Hou S."/>
            <person name="Wollam A."/>
            <person name="Pepin K.H."/>
            <person name="Johnson M."/>
            <person name="Bhonagiri V."/>
            <person name="Nash W.E."/>
            <person name="Warren W."/>
            <person name="Chinwalla A."/>
            <person name="Mardis E.R."/>
            <person name="Wilson R.K."/>
        </authorList>
    </citation>
    <scope>NUCLEOTIDE SEQUENCE [LARGE SCALE GENOMIC DNA]</scope>
    <source>
        <strain evidence="1 2">L1-82</strain>
    </source>
</reference>
<dbReference type="HOGENOM" id="CLU_2603835_0_0_9"/>
<proteinExistence type="predicted"/>
<sequence length="79" mass="9817">MQSLFSSCFCLFWTYFVHFLFIFHRKTQIVHSFLFIFPIDFLPEKRYILLVSKIRFLHTFYKILEMTAFPFTDRQFDIT</sequence>
<dbReference type="EMBL" id="ABYJ02000099">
    <property type="protein sequence ID" value="EEV00967.1"/>
    <property type="molecule type" value="Genomic_DNA"/>
</dbReference>
<evidence type="ECO:0000313" key="1">
    <source>
        <dbReference type="EMBL" id="EEV00967.1"/>
    </source>
</evidence>
<dbReference type="Proteomes" id="UP000004828">
    <property type="component" value="Unassembled WGS sequence"/>
</dbReference>
<comment type="caution">
    <text evidence="1">The sequence shown here is derived from an EMBL/GenBank/DDBJ whole genome shotgun (WGS) entry which is preliminary data.</text>
</comment>
<name>C7GB15_9FIRM</name>